<evidence type="ECO:0000256" key="6">
    <source>
        <dbReference type="ARBA" id="ARBA00022741"/>
    </source>
</evidence>
<feature type="transmembrane region" description="Helical" evidence="10">
    <location>
        <begin position="226"/>
        <end position="245"/>
    </location>
</feature>
<dbReference type="GO" id="GO:0005524">
    <property type="term" value="F:ATP binding"/>
    <property type="evidence" value="ECO:0007669"/>
    <property type="project" value="UniProtKB-KW"/>
</dbReference>
<dbReference type="Pfam" id="PF00005">
    <property type="entry name" value="ABC_tran"/>
    <property type="match status" value="2"/>
</dbReference>
<proteinExistence type="inferred from homology"/>
<keyword evidence="3" id="KW-0813">Transport</keyword>
<evidence type="ECO:0000256" key="4">
    <source>
        <dbReference type="ARBA" id="ARBA00022692"/>
    </source>
</evidence>
<feature type="transmembrane region" description="Helical" evidence="10">
    <location>
        <begin position="342"/>
        <end position="359"/>
    </location>
</feature>
<dbReference type="GO" id="GO:0016020">
    <property type="term" value="C:membrane"/>
    <property type="evidence" value="ECO:0007669"/>
    <property type="project" value="UniProtKB-SubCell"/>
</dbReference>
<protein>
    <submittedName>
        <fullName evidence="12">ATP-binding cassette sub-family A member 17</fullName>
    </submittedName>
</protein>
<keyword evidence="8 10" id="KW-1133">Transmembrane helix</keyword>
<feature type="transmembrane region" description="Helical" evidence="10">
    <location>
        <begin position="283"/>
        <end position="304"/>
    </location>
</feature>
<keyword evidence="9 10" id="KW-0472">Membrane</keyword>
<dbReference type="SUPFAM" id="SSF52540">
    <property type="entry name" value="P-loop containing nucleoside triphosphate hydrolases"/>
    <property type="match status" value="2"/>
</dbReference>
<feature type="transmembrane region" description="Helical" evidence="10">
    <location>
        <begin position="310"/>
        <end position="330"/>
    </location>
</feature>
<dbReference type="InterPro" id="IPR017871">
    <property type="entry name" value="ABC_transporter-like_CS"/>
</dbReference>
<feature type="transmembrane region" description="Helical" evidence="10">
    <location>
        <begin position="23"/>
        <end position="43"/>
    </location>
</feature>
<keyword evidence="5" id="KW-0677">Repeat</keyword>
<dbReference type="GO" id="GO:0140359">
    <property type="term" value="F:ABC-type transporter activity"/>
    <property type="evidence" value="ECO:0007669"/>
    <property type="project" value="InterPro"/>
</dbReference>
<feature type="domain" description="ABC transporter" evidence="11">
    <location>
        <begin position="1246"/>
        <end position="1474"/>
    </location>
</feature>
<dbReference type="PANTHER" id="PTHR19229:SF36">
    <property type="entry name" value="ATP-BINDING CASSETTE SUB-FAMILY A MEMBER 2"/>
    <property type="match status" value="1"/>
</dbReference>
<evidence type="ECO:0000256" key="7">
    <source>
        <dbReference type="ARBA" id="ARBA00022840"/>
    </source>
</evidence>
<comment type="similarity">
    <text evidence="2">Belongs to the ABC transporter superfamily. ABCA family.</text>
</comment>
<comment type="subcellular location">
    <subcellularLocation>
        <location evidence="1">Membrane</location>
        <topology evidence="1">Multi-pass membrane protein</topology>
    </subcellularLocation>
</comment>
<dbReference type="GO" id="GO:0016887">
    <property type="term" value="F:ATP hydrolysis activity"/>
    <property type="evidence" value="ECO:0007669"/>
    <property type="project" value="InterPro"/>
</dbReference>
<feature type="transmembrane region" description="Helical" evidence="10">
    <location>
        <begin position="1038"/>
        <end position="1063"/>
    </location>
</feature>
<dbReference type="EMBL" id="BLZH01000008">
    <property type="protein sequence ID" value="GFP57462.1"/>
    <property type="molecule type" value="Genomic_DNA"/>
</dbReference>
<reference evidence="12 13" key="1">
    <citation type="submission" date="2020-07" db="EMBL/GenBank/DDBJ databases">
        <title>Trichoderma asperellum IC-1 whole genome shotgun sequence.</title>
        <authorList>
            <person name="Kanamasa S."/>
            <person name="Takahashi H."/>
        </authorList>
    </citation>
    <scope>NUCLEOTIDE SEQUENCE [LARGE SCALE GENOMIC DNA]</scope>
    <source>
        <strain evidence="12 13">IC-1</strain>
    </source>
</reference>
<comment type="caution">
    <text evidence="12">The sequence shown here is derived from an EMBL/GenBank/DDBJ whole genome shotgun (WGS) entry which is preliminary data.</text>
</comment>
<keyword evidence="4 10" id="KW-0812">Transmembrane</keyword>
<feature type="transmembrane region" description="Helical" evidence="10">
    <location>
        <begin position="1105"/>
        <end position="1129"/>
    </location>
</feature>
<organism evidence="12 13">
    <name type="scientific">Trichoderma asperellum</name>
    <name type="common">Filamentous fungus</name>
    <dbReference type="NCBI Taxonomy" id="101201"/>
    <lineage>
        <taxon>Eukaryota</taxon>
        <taxon>Fungi</taxon>
        <taxon>Dikarya</taxon>
        <taxon>Ascomycota</taxon>
        <taxon>Pezizomycotina</taxon>
        <taxon>Sordariomycetes</taxon>
        <taxon>Hypocreomycetidae</taxon>
        <taxon>Hypocreales</taxon>
        <taxon>Hypocreaceae</taxon>
        <taxon>Trichoderma</taxon>
    </lineage>
</organism>
<gene>
    <name evidence="12" type="ORF">TASIC1_0008030300</name>
</gene>
<dbReference type="InterPro" id="IPR003593">
    <property type="entry name" value="AAA+_ATPase"/>
</dbReference>
<keyword evidence="7 12" id="KW-0067">ATP-binding</keyword>
<dbReference type="Pfam" id="PF12698">
    <property type="entry name" value="ABC2_membrane_3"/>
    <property type="match status" value="2"/>
</dbReference>
<dbReference type="SMART" id="SM00382">
    <property type="entry name" value="AAA"/>
    <property type="match status" value="2"/>
</dbReference>
<dbReference type="OrthoDB" id="8061355at2759"/>
<name>A0A6V8QZL3_TRIAP</name>
<accession>A0A6V8QZL3</accession>
<sequence length="1692" mass="184176">MVLYTQIRALTEKTLKIIITRHFVSTLYSALVLPIILSVYLGIGQKFTQPNDKFGIGSPSDIISLESALSKSAGGRDTVVFVNSGHTGGNIEHVIGSVSGIVEGAGKHAIIIKDESDLGYNCQSTIRGTSNCFGAVVFYSSPDEGHGGFWNYTLRADGGLGNSFQTDKDDNDAQIYALPLQRAVDSAIVGLESGSAFPKTTQQYPYTELTEDERQAEVRRKYQSSFINYLSVAFIMGLIGVCYHMPGFIATERERGISQLIDAMMPTSKGWHRQFARLISHHNAFTITYMPGWIVASVVTRVTIWTNTSFGIMIIFFILSGIAITSMSLLGASFFKKAQLSGVVTAVIWIVLGIVAQVIPHPNTGTVAVLSLLFTPCNFVYFVIYIARFEQDGKATNLIHAPSSATSNLPGIVHWIFFVIQMVVYPFIAAFIEQTLHGVSTGTRSSKSLRDPASGVVETVRIDNMTKIYKPSLLRKFFSFVSPPRPEVVAVDNLTLTAKKGEILALLGANGSGKSTTLDAIAGVSDFTSGNISVDTSGGLGFAPQQNVLWDELTVEEHIRLFSRIKNPRRKTPETEIATLIDAIGLRSKAKAWSKTLSGGQKRKLQLGMMLIGGSSVCCVDEVSSGIDPLSRRKIWDILLKERGSRTIIMTTHFLDEADLLADNIAILSKGTLRAGGSSAQLKDTFGSGYRIHLLDPRRLDAVPDFEGVTKKIATNNVTYVTSSSDQAAKVIRALETAGIPYRSSGPTIEDVFLHLAEEAHGDGLQQKSDMVHEKVTKLASEVPTVSDSLPLLSGRQIGMIQQTGVLIRKRFTVFKTNWLPYAAAFLVPIIAAAVIQILIRNDDAVGCSPTQRSSHSSNNDFFKLLDTAHLVGGPSSQFGGSSLEGLFKPILPKPTTSSTKRDTSTTSLGNVTVDLVSSLSSFEDFVENNRRTVTPAGLWLGDSNSSPTLAFKADNFSMYSAVIGQSFLNTILANTTIVTEYKEFDYPVAPSTGRGLQLVVYFAVACSIFPGLFGLYPNTERLRNIRSLQYSSGVRTLPVWAAHLLFDFGIILLPMIFAAMIFVVSSDSWYHGGYLFPIFIFYGLTTIIISYFLSLIAASPMATYALTSVVQGLGFAIYLIAYLFILTYSPAANTNRDVLIAHWVIAVVFPTGSLIRTLMVGQNIFSTTCDNDQLQANPAALVAYGGPLLYLILQSIFWFSIVVWVESGAGRYTPEKAKASPEIDDPEIAEELLRVDGVEGQSDGLRIAHLTKAFGKNTAVDNVSFGVEHGEVFALLGPNGAGKSTTISLIRGDIAPSRNGGDVFIENISITKRRAAARANLGVCPQFDAIDNMTVSEHLCHYSRLRGISNVDHQVPAVIRAVGLDAYADVMAHTLSGGNKRKLSLGIALTGNPPVILLDEPSSGLDAAAKRIMWRTLETIVPGRSILLTTHSMEEADALANRAGIMARRMLALGSTEKLRHRFGDTLHVHLVSKTAPHSSAAEMEALRVWVLNNFSGATVEQETYHGQMRFSMPSSAVPMLVGNSNTTESARGRLLIMLEEQKDYLGVAHYSVSPTTLNEVFLSIVGKHDVQEEGYNRVEERTASQGKRPWWKSKALLPLKQFGRVTPALYAYCQPFLAAVLLEPRDMADASVDKAEQAHIVAAVRALDSHTLAVRLVDEEDIHIRMEAAAVVAMIRWAVQSCWGTLEVLV</sequence>
<dbReference type="CDD" id="cd03263">
    <property type="entry name" value="ABC_subfamily_A"/>
    <property type="match status" value="2"/>
</dbReference>
<evidence type="ECO:0000256" key="10">
    <source>
        <dbReference type="SAM" id="Phobius"/>
    </source>
</evidence>
<evidence type="ECO:0000256" key="8">
    <source>
        <dbReference type="ARBA" id="ARBA00022989"/>
    </source>
</evidence>
<dbReference type="PANTHER" id="PTHR19229">
    <property type="entry name" value="ATP-BINDING CASSETTE TRANSPORTER SUBFAMILY A ABCA"/>
    <property type="match status" value="1"/>
</dbReference>
<evidence type="ECO:0000313" key="13">
    <source>
        <dbReference type="Proteomes" id="UP000517252"/>
    </source>
</evidence>
<feature type="transmembrane region" description="Helical" evidence="10">
    <location>
        <begin position="408"/>
        <end position="432"/>
    </location>
</feature>
<dbReference type="Proteomes" id="UP000517252">
    <property type="component" value="Unassembled WGS sequence"/>
</dbReference>
<feature type="transmembrane region" description="Helical" evidence="10">
    <location>
        <begin position="819"/>
        <end position="840"/>
    </location>
</feature>
<feature type="transmembrane region" description="Helical" evidence="10">
    <location>
        <begin position="1075"/>
        <end position="1098"/>
    </location>
</feature>
<evidence type="ECO:0000256" key="1">
    <source>
        <dbReference type="ARBA" id="ARBA00004141"/>
    </source>
</evidence>
<keyword evidence="6" id="KW-0547">Nucleotide-binding</keyword>
<feature type="transmembrane region" description="Helical" evidence="10">
    <location>
        <begin position="999"/>
        <end position="1017"/>
    </location>
</feature>
<dbReference type="GO" id="GO:0005319">
    <property type="term" value="F:lipid transporter activity"/>
    <property type="evidence" value="ECO:0007669"/>
    <property type="project" value="TreeGrafter"/>
</dbReference>
<dbReference type="PROSITE" id="PS50893">
    <property type="entry name" value="ABC_TRANSPORTER_2"/>
    <property type="match status" value="2"/>
</dbReference>
<evidence type="ECO:0000256" key="9">
    <source>
        <dbReference type="ARBA" id="ARBA00023136"/>
    </source>
</evidence>
<dbReference type="PROSITE" id="PS00211">
    <property type="entry name" value="ABC_TRANSPORTER_1"/>
    <property type="match status" value="2"/>
</dbReference>
<feature type="transmembrane region" description="Helical" evidence="10">
    <location>
        <begin position="1182"/>
        <end position="1206"/>
    </location>
</feature>
<evidence type="ECO:0000313" key="12">
    <source>
        <dbReference type="EMBL" id="GFP57462.1"/>
    </source>
</evidence>
<dbReference type="InterPro" id="IPR013525">
    <property type="entry name" value="ABC2_TM"/>
</dbReference>
<evidence type="ECO:0000256" key="2">
    <source>
        <dbReference type="ARBA" id="ARBA00008869"/>
    </source>
</evidence>
<feature type="transmembrane region" description="Helical" evidence="10">
    <location>
        <begin position="957"/>
        <end position="979"/>
    </location>
</feature>
<feature type="transmembrane region" description="Helical" evidence="10">
    <location>
        <begin position="365"/>
        <end position="387"/>
    </location>
</feature>
<dbReference type="Gene3D" id="3.40.50.300">
    <property type="entry name" value="P-loop containing nucleotide triphosphate hydrolases"/>
    <property type="match status" value="2"/>
</dbReference>
<dbReference type="InterPro" id="IPR027417">
    <property type="entry name" value="P-loop_NTPase"/>
</dbReference>
<dbReference type="InterPro" id="IPR026082">
    <property type="entry name" value="ABCA"/>
</dbReference>
<feature type="transmembrane region" description="Helical" evidence="10">
    <location>
        <begin position="1141"/>
        <end position="1161"/>
    </location>
</feature>
<dbReference type="FunFam" id="3.40.50.300:FF:001345">
    <property type="entry name" value="Related to ABC transporter"/>
    <property type="match status" value="1"/>
</dbReference>
<feature type="domain" description="ABC transporter" evidence="11">
    <location>
        <begin position="460"/>
        <end position="695"/>
    </location>
</feature>
<dbReference type="InterPro" id="IPR003439">
    <property type="entry name" value="ABC_transporter-like_ATP-bd"/>
</dbReference>
<evidence type="ECO:0000259" key="11">
    <source>
        <dbReference type="PROSITE" id="PS50893"/>
    </source>
</evidence>
<evidence type="ECO:0000256" key="5">
    <source>
        <dbReference type="ARBA" id="ARBA00022737"/>
    </source>
</evidence>
<evidence type="ECO:0000256" key="3">
    <source>
        <dbReference type="ARBA" id="ARBA00022448"/>
    </source>
</evidence>